<evidence type="ECO:0000313" key="2">
    <source>
        <dbReference type="EMBL" id="KAK8724610.1"/>
    </source>
</evidence>
<evidence type="ECO:0000313" key="3">
    <source>
        <dbReference type="Proteomes" id="UP001445076"/>
    </source>
</evidence>
<feature type="compositionally biased region" description="Low complexity" evidence="1">
    <location>
        <begin position="64"/>
        <end position="78"/>
    </location>
</feature>
<comment type="caution">
    <text evidence="2">The sequence shown here is derived from an EMBL/GenBank/DDBJ whole genome shotgun (WGS) entry which is preliminary data.</text>
</comment>
<feature type="compositionally biased region" description="Polar residues" evidence="1">
    <location>
        <begin position="17"/>
        <end position="28"/>
    </location>
</feature>
<name>A0AAW0W7B5_CHEQU</name>
<accession>A0AAW0W7B5</accession>
<reference evidence="2 3" key="1">
    <citation type="journal article" date="2024" name="BMC Genomics">
        <title>Genome assembly of redclaw crayfish (Cherax quadricarinatus) provides insights into its immune adaptation and hypoxia tolerance.</title>
        <authorList>
            <person name="Liu Z."/>
            <person name="Zheng J."/>
            <person name="Li H."/>
            <person name="Fang K."/>
            <person name="Wang S."/>
            <person name="He J."/>
            <person name="Zhou D."/>
            <person name="Weng S."/>
            <person name="Chi M."/>
            <person name="Gu Z."/>
            <person name="He J."/>
            <person name="Li F."/>
            <person name="Wang M."/>
        </authorList>
    </citation>
    <scope>NUCLEOTIDE SEQUENCE [LARGE SCALE GENOMIC DNA]</scope>
    <source>
        <strain evidence="2">ZL_2023a</strain>
    </source>
</reference>
<feature type="region of interest" description="Disordered" evidence="1">
    <location>
        <begin position="1"/>
        <end position="31"/>
    </location>
</feature>
<dbReference type="EMBL" id="JARKIK010000085">
    <property type="protein sequence ID" value="KAK8724610.1"/>
    <property type="molecule type" value="Genomic_DNA"/>
</dbReference>
<feature type="non-terminal residue" evidence="2">
    <location>
        <position position="135"/>
    </location>
</feature>
<protein>
    <submittedName>
        <fullName evidence="2">Uncharacterized protein</fullName>
    </submittedName>
</protein>
<organism evidence="2 3">
    <name type="scientific">Cherax quadricarinatus</name>
    <name type="common">Australian red claw crayfish</name>
    <dbReference type="NCBI Taxonomy" id="27406"/>
    <lineage>
        <taxon>Eukaryota</taxon>
        <taxon>Metazoa</taxon>
        <taxon>Ecdysozoa</taxon>
        <taxon>Arthropoda</taxon>
        <taxon>Crustacea</taxon>
        <taxon>Multicrustacea</taxon>
        <taxon>Malacostraca</taxon>
        <taxon>Eumalacostraca</taxon>
        <taxon>Eucarida</taxon>
        <taxon>Decapoda</taxon>
        <taxon>Pleocyemata</taxon>
        <taxon>Astacidea</taxon>
        <taxon>Parastacoidea</taxon>
        <taxon>Parastacidae</taxon>
        <taxon>Cherax</taxon>
    </lineage>
</organism>
<feature type="region of interest" description="Disordered" evidence="1">
    <location>
        <begin position="55"/>
        <end position="82"/>
    </location>
</feature>
<dbReference type="Proteomes" id="UP001445076">
    <property type="component" value="Unassembled WGS sequence"/>
</dbReference>
<gene>
    <name evidence="2" type="ORF">OTU49_011171</name>
</gene>
<evidence type="ECO:0000256" key="1">
    <source>
        <dbReference type="SAM" id="MobiDB-lite"/>
    </source>
</evidence>
<proteinExistence type="predicted"/>
<sequence>MSTPASPTAARKREFSQGPSNGENNDNSGGWLGAIGGVVGEWLQGWGLLGVLRKKTGVPGGVRSTPATPPTHSHPSTPSHEHIELRQLNLQNPCYVRVEGSRPGEGHTFRPTTLDCPSWCDACAHLVFYHASTCE</sequence>
<dbReference type="AlphaFoldDB" id="A0AAW0W7B5"/>
<keyword evidence="3" id="KW-1185">Reference proteome</keyword>